<dbReference type="InterPro" id="IPR050768">
    <property type="entry name" value="UPF0353/GerABKA_families"/>
</dbReference>
<comment type="caution">
    <text evidence="5">The sequence shown here is derived from an EMBL/GenBank/DDBJ whole genome shotgun (WGS) entry which is preliminary data.</text>
</comment>
<evidence type="ECO:0000313" key="5">
    <source>
        <dbReference type="EMBL" id="TGE34813.1"/>
    </source>
</evidence>
<dbReference type="PIRSF" id="PIRSF005690">
    <property type="entry name" value="GerBA"/>
    <property type="match status" value="1"/>
</dbReference>
<name>A0A4Z0QXW2_9FIRM</name>
<feature type="region of interest" description="Disordered" evidence="3">
    <location>
        <begin position="503"/>
        <end position="526"/>
    </location>
</feature>
<feature type="transmembrane region" description="Helical" evidence="4">
    <location>
        <begin position="387"/>
        <end position="418"/>
    </location>
</feature>
<evidence type="ECO:0000256" key="4">
    <source>
        <dbReference type="SAM" id="Phobius"/>
    </source>
</evidence>
<gene>
    <name evidence="5" type="ORF">E4K67_28740</name>
</gene>
<dbReference type="OrthoDB" id="1726708at2"/>
<organism evidence="5 6">
    <name type="scientific">Desulfosporosinus fructosivorans</name>
    <dbReference type="NCBI Taxonomy" id="2018669"/>
    <lineage>
        <taxon>Bacteria</taxon>
        <taxon>Bacillati</taxon>
        <taxon>Bacillota</taxon>
        <taxon>Clostridia</taxon>
        <taxon>Eubacteriales</taxon>
        <taxon>Desulfitobacteriaceae</taxon>
        <taxon>Desulfosporosinus</taxon>
    </lineage>
</organism>
<dbReference type="GO" id="GO:0009847">
    <property type="term" value="P:spore germination"/>
    <property type="evidence" value="ECO:0007669"/>
    <property type="project" value="InterPro"/>
</dbReference>
<proteinExistence type="inferred from homology"/>
<dbReference type="Proteomes" id="UP000298460">
    <property type="component" value="Unassembled WGS sequence"/>
</dbReference>
<keyword evidence="4" id="KW-1133">Transmembrane helix</keyword>
<dbReference type="InterPro" id="IPR004995">
    <property type="entry name" value="Spore_Ger"/>
</dbReference>
<evidence type="ECO:0000256" key="3">
    <source>
        <dbReference type="SAM" id="MobiDB-lite"/>
    </source>
</evidence>
<keyword evidence="4" id="KW-0812">Transmembrane</keyword>
<dbReference type="EMBL" id="SPQQ01000028">
    <property type="protein sequence ID" value="TGE34813.1"/>
    <property type="molecule type" value="Genomic_DNA"/>
</dbReference>
<evidence type="ECO:0000313" key="6">
    <source>
        <dbReference type="Proteomes" id="UP000298460"/>
    </source>
</evidence>
<evidence type="ECO:0000256" key="1">
    <source>
        <dbReference type="ARBA" id="ARBA00005278"/>
    </source>
</evidence>
<dbReference type="Pfam" id="PF03323">
    <property type="entry name" value="GerA"/>
    <property type="match status" value="1"/>
</dbReference>
<keyword evidence="2 4" id="KW-0472">Membrane</keyword>
<keyword evidence="6" id="KW-1185">Reference proteome</keyword>
<protein>
    <submittedName>
        <fullName evidence="5">Spore germination protein</fullName>
    </submittedName>
</protein>
<feature type="transmembrane region" description="Helical" evidence="4">
    <location>
        <begin position="315"/>
        <end position="337"/>
    </location>
</feature>
<comment type="similarity">
    <text evidence="1">Belongs to the GerABKA family.</text>
</comment>
<feature type="transmembrane region" description="Helical" evidence="4">
    <location>
        <begin position="438"/>
        <end position="460"/>
    </location>
</feature>
<feature type="region of interest" description="Disordered" evidence="3">
    <location>
        <begin position="1"/>
        <end position="31"/>
    </location>
</feature>
<reference evidence="5 6" key="1">
    <citation type="submission" date="2019-03" db="EMBL/GenBank/DDBJ databases">
        <title>Draft Genome Sequence of Desulfosporosinus fructosivorans Strain 63.6F, Isolated from Marine Sediment in the Baltic Sea.</title>
        <authorList>
            <person name="Hausmann B."/>
            <person name="Vandieken V."/>
            <person name="Pjevac P."/>
            <person name="Schreck K."/>
            <person name="Herbold C.W."/>
            <person name="Loy A."/>
        </authorList>
    </citation>
    <scope>NUCLEOTIDE SEQUENCE [LARGE SCALE GENOMIC DNA]</scope>
    <source>
        <strain evidence="5 6">63.6F</strain>
    </source>
</reference>
<dbReference type="PANTHER" id="PTHR22550">
    <property type="entry name" value="SPORE GERMINATION PROTEIN"/>
    <property type="match status" value="1"/>
</dbReference>
<feature type="compositionally biased region" description="Polar residues" evidence="3">
    <location>
        <begin position="503"/>
        <end position="512"/>
    </location>
</feature>
<sequence length="526" mass="57690">MFNRLITRSKRKITNQHAEKTPPPSSSNLPKLSKDLNENLKAINSIFKNTSDLIIREFKIGTELQINAFAVMIVGLINEESVNENLIKPLMSLQRDISKESIVKVVKDSALFVPSIKETHTLDDTVAGILSGDTGLFIDGADSALLASIRGWEARGVDEPKTESVVRGPREGFVESLSTNTALLRRKIKNTNLKFEKMVIGKQTQTNICIIYIDGIADAKTVQEVKHRLSRIDTDSILESGYIESFIEDAPYSLFPTIGNSEKPDIVSAKLLEGRIAVLTDGTPFALTLPYLFIEAFQNSEDYYSRPYLATCIRWLRLLAFFISTFVPSLYVAITTFHQELLPTSLLISIASANEGSPFPTIVEAILMQIAYEILREAGLRLPKAVGQAVSIVGALVIGEAAVSAGLVGAPMVVVVALTGISSFVVPALTDVTTVTRFALLILAGFAGLYGVMLGFVGFITHQLSLRSFGVPYMSPIVPLKMADLKDVFFRAPWWAMTTRPSRIGKNSTRQKGSLIPHPSRDNPEN</sequence>
<dbReference type="RefSeq" id="WP_135553052.1">
    <property type="nucleotide sequence ID" value="NZ_SPQQ01000028.1"/>
</dbReference>
<evidence type="ECO:0000256" key="2">
    <source>
        <dbReference type="ARBA" id="ARBA00023136"/>
    </source>
</evidence>
<dbReference type="GO" id="GO:0016020">
    <property type="term" value="C:membrane"/>
    <property type="evidence" value="ECO:0007669"/>
    <property type="project" value="InterPro"/>
</dbReference>
<dbReference type="AlphaFoldDB" id="A0A4Z0QXW2"/>
<dbReference type="PANTHER" id="PTHR22550:SF5">
    <property type="entry name" value="LEUCINE ZIPPER PROTEIN 4"/>
    <property type="match status" value="1"/>
</dbReference>
<accession>A0A4Z0QXW2</accession>